<evidence type="ECO:0000256" key="6">
    <source>
        <dbReference type="ARBA" id="ARBA00022723"/>
    </source>
</evidence>
<dbReference type="PANTHER" id="PTHR33540">
    <property type="entry name" value="TRNA THREONYLCARBAMOYLADENOSINE BIOSYNTHESIS PROTEIN TSAE"/>
    <property type="match status" value="1"/>
</dbReference>
<dbReference type="Proteomes" id="UP000186917">
    <property type="component" value="Unassembled WGS sequence"/>
</dbReference>
<dbReference type="SUPFAM" id="SSF52540">
    <property type="entry name" value="P-loop containing nucleoside triphosphate hydrolases"/>
    <property type="match status" value="1"/>
</dbReference>
<dbReference type="PANTHER" id="PTHR33540:SF2">
    <property type="entry name" value="TRNA THREONYLCARBAMOYLADENOSINE BIOSYNTHESIS PROTEIN TSAE"/>
    <property type="match status" value="1"/>
</dbReference>
<dbReference type="GO" id="GO:0002949">
    <property type="term" value="P:tRNA threonylcarbamoyladenosine modification"/>
    <property type="evidence" value="ECO:0007669"/>
    <property type="project" value="InterPro"/>
</dbReference>
<evidence type="ECO:0000256" key="3">
    <source>
        <dbReference type="ARBA" id="ARBA00019010"/>
    </source>
</evidence>
<evidence type="ECO:0000256" key="10">
    <source>
        <dbReference type="ARBA" id="ARBA00032441"/>
    </source>
</evidence>
<evidence type="ECO:0000313" key="11">
    <source>
        <dbReference type="EMBL" id="SIT18818.1"/>
    </source>
</evidence>
<keyword evidence="12" id="KW-1185">Reference proteome</keyword>
<proteinExistence type="inferred from homology"/>
<evidence type="ECO:0000313" key="12">
    <source>
        <dbReference type="Proteomes" id="UP000186917"/>
    </source>
</evidence>
<accession>A0A1N7Q7I7</accession>
<evidence type="ECO:0000256" key="4">
    <source>
        <dbReference type="ARBA" id="ARBA00022490"/>
    </source>
</evidence>
<evidence type="ECO:0000256" key="7">
    <source>
        <dbReference type="ARBA" id="ARBA00022741"/>
    </source>
</evidence>
<dbReference type="GO" id="GO:0046872">
    <property type="term" value="F:metal ion binding"/>
    <property type="evidence" value="ECO:0007669"/>
    <property type="project" value="UniProtKB-KW"/>
</dbReference>
<evidence type="ECO:0000256" key="9">
    <source>
        <dbReference type="ARBA" id="ARBA00022842"/>
    </source>
</evidence>
<dbReference type="STRING" id="477680.SAMN05421788_104478"/>
<sequence>MEITFQLHQVAEVTRNIWDQYQQHTVWAFHGNLGAGKTTFIHTLCTHLQVKDTVSSPTFAIINEYQSAVCGTIYHMDWYRMKDEEEAIMAGAEDCLLSGKLCLVEWPEKAEGILPDNTLHIYLEADGPESRRLSI</sequence>
<evidence type="ECO:0000256" key="1">
    <source>
        <dbReference type="ARBA" id="ARBA00004496"/>
    </source>
</evidence>
<keyword evidence="7" id="KW-0547">Nucleotide-binding</keyword>
<dbReference type="Gene3D" id="3.40.50.300">
    <property type="entry name" value="P-loop containing nucleotide triphosphate hydrolases"/>
    <property type="match status" value="1"/>
</dbReference>
<dbReference type="GO" id="GO:0005524">
    <property type="term" value="F:ATP binding"/>
    <property type="evidence" value="ECO:0007669"/>
    <property type="project" value="UniProtKB-KW"/>
</dbReference>
<reference evidence="12" key="1">
    <citation type="submission" date="2017-01" db="EMBL/GenBank/DDBJ databases">
        <authorList>
            <person name="Varghese N."/>
            <person name="Submissions S."/>
        </authorList>
    </citation>
    <scope>NUCLEOTIDE SEQUENCE [LARGE SCALE GENOMIC DNA]</scope>
    <source>
        <strain evidence="12">DSM 21054</strain>
    </source>
</reference>
<keyword evidence="5" id="KW-0819">tRNA processing</keyword>
<keyword evidence="9" id="KW-0460">Magnesium</keyword>
<dbReference type="EMBL" id="FTOR01000004">
    <property type="protein sequence ID" value="SIT18818.1"/>
    <property type="molecule type" value="Genomic_DNA"/>
</dbReference>
<keyword evidence="4" id="KW-0963">Cytoplasm</keyword>
<dbReference type="NCBIfam" id="TIGR00150">
    <property type="entry name" value="T6A_YjeE"/>
    <property type="match status" value="1"/>
</dbReference>
<gene>
    <name evidence="11" type="ORF">SAMN05421788_104478</name>
</gene>
<evidence type="ECO:0000256" key="8">
    <source>
        <dbReference type="ARBA" id="ARBA00022840"/>
    </source>
</evidence>
<dbReference type="RefSeq" id="WP_076379858.1">
    <property type="nucleotide sequence ID" value="NZ_AP017422.1"/>
</dbReference>
<protein>
    <recommendedName>
        <fullName evidence="3">tRNA threonylcarbamoyladenosine biosynthesis protein TsaE</fullName>
    </recommendedName>
    <alternativeName>
        <fullName evidence="10">t(6)A37 threonylcarbamoyladenosine biosynthesis protein TsaE</fullName>
    </alternativeName>
</protein>
<keyword evidence="8" id="KW-0067">ATP-binding</keyword>
<comment type="subcellular location">
    <subcellularLocation>
        <location evidence="1">Cytoplasm</location>
    </subcellularLocation>
</comment>
<dbReference type="GO" id="GO:0005737">
    <property type="term" value="C:cytoplasm"/>
    <property type="evidence" value="ECO:0007669"/>
    <property type="project" value="UniProtKB-SubCell"/>
</dbReference>
<dbReference type="AlphaFoldDB" id="A0A1N7Q7I7"/>
<keyword evidence="6" id="KW-0479">Metal-binding</keyword>
<dbReference type="InterPro" id="IPR003442">
    <property type="entry name" value="T6A_TsaE"/>
</dbReference>
<name>A0A1N7Q7I7_9BACT</name>
<organism evidence="11 12">
    <name type="scientific">Filimonas lacunae</name>
    <dbReference type="NCBI Taxonomy" id="477680"/>
    <lineage>
        <taxon>Bacteria</taxon>
        <taxon>Pseudomonadati</taxon>
        <taxon>Bacteroidota</taxon>
        <taxon>Chitinophagia</taxon>
        <taxon>Chitinophagales</taxon>
        <taxon>Chitinophagaceae</taxon>
        <taxon>Filimonas</taxon>
    </lineage>
</organism>
<evidence type="ECO:0000256" key="2">
    <source>
        <dbReference type="ARBA" id="ARBA00007599"/>
    </source>
</evidence>
<dbReference type="InterPro" id="IPR027417">
    <property type="entry name" value="P-loop_NTPase"/>
</dbReference>
<evidence type="ECO:0000256" key="5">
    <source>
        <dbReference type="ARBA" id="ARBA00022694"/>
    </source>
</evidence>
<dbReference type="OrthoDB" id="9815896at2"/>
<comment type="similarity">
    <text evidence="2">Belongs to the TsaE family.</text>
</comment>
<dbReference type="Pfam" id="PF02367">
    <property type="entry name" value="TsaE"/>
    <property type="match status" value="1"/>
</dbReference>